<comment type="caution">
    <text evidence="1">The sequence shown here is derived from an EMBL/GenBank/DDBJ whole genome shotgun (WGS) entry which is preliminary data.</text>
</comment>
<proteinExistence type="predicted"/>
<sequence length="81" mass="9320">QIANSILARCLVIINRLYEGKDEKYEKYLEELAKKDLKCSFMNPKNPEASLYQNREKLVNQALTGDKTLLAKIADLPYISE</sequence>
<evidence type="ECO:0000313" key="1">
    <source>
        <dbReference type="EMBL" id="CAG8602401.1"/>
    </source>
</evidence>
<gene>
    <name evidence="1" type="ORF">AGERDE_LOCUS9170</name>
</gene>
<name>A0A9N9GDG8_9GLOM</name>
<evidence type="ECO:0000313" key="2">
    <source>
        <dbReference type="Proteomes" id="UP000789831"/>
    </source>
</evidence>
<organism evidence="1 2">
    <name type="scientific">Ambispora gerdemannii</name>
    <dbReference type="NCBI Taxonomy" id="144530"/>
    <lineage>
        <taxon>Eukaryota</taxon>
        <taxon>Fungi</taxon>
        <taxon>Fungi incertae sedis</taxon>
        <taxon>Mucoromycota</taxon>
        <taxon>Glomeromycotina</taxon>
        <taxon>Glomeromycetes</taxon>
        <taxon>Archaeosporales</taxon>
        <taxon>Ambisporaceae</taxon>
        <taxon>Ambispora</taxon>
    </lineage>
</organism>
<protein>
    <submittedName>
        <fullName evidence="1">495_t:CDS:1</fullName>
    </submittedName>
</protein>
<dbReference type="Proteomes" id="UP000789831">
    <property type="component" value="Unassembled WGS sequence"/>
</dbReference>
<keyword evidence="2" id="KW-1185">Reference proteome</keyword>
<dbReference type="EMBL" id="CAJVPL010002190">
    <property type="protein sequence ID" value="CAG8602401.1"/>
    <property type="molecule type" value="Genomic_DNA"/>
</dbReference>
<feature type="non-terminal residue" evidence="1">
    <location>
        <position position="1"/>
    </location>
</feature>
<dbReference type="AlphaFoldDB" id="A0A9N9GDG8"/>
<reference evidence="1" key="1">
    <citation type="submission" date="2021-06" db="EMBL/GenBank/DDBJ databases">
        <authorList>
            <person name="Kallberg Y."/>
            <person name="Tangrot J."/>
            <person name="Rosling A."/>
        </authorList>
    </citation>
    <scope>NUCLEOTIDE SEQUENCE</scope>
    <source>
        <strain evidence="1">MT106</strain>
    </source>
</reference>
<accession>A0A9N9GDG8</accession>